<dbReference type="STRING" id="1160509.A0A3N4IH41"/>
<dbReference type="Pfam" id="PF10224">
    <property type="entry name" value="DUF2205"/>
    <property type="match status" value="1"/>
</dbReference>
<feature type="compositionally biased region" description="Acidic residues" evidence="11">
    <location>
        <begin position="59"/>
        <end position="73"/>
    </location>
</feature>
<dbReference type="Gene3D" id="1.20.5.170">
    <property type="match status" value="1"/>
</dbReference>
<gene>
    <name evidence="12" type="ORF">BJ508DRAFT_322515</name>
</gene>
<dbReference type="GO" id="GO:0000139">
    <property type="term" value="C:Golgi membrane"/>
    <property type="evidence" value="ECO:0007669"/>
    <property type="project" value="UniProtKB-SubCell"/>
</dbReference>
<dbReference type="AlphaFoldDB" id="A0A3N4IH41"/>
<dbReference type="OrthoDB" id="2163284at2759"/>
<feature type="compositionally biased region" description="Basic and acidic residues" evidence="11">
    <location>
        <begin position="74"/>
        <end position="88"/>
    </location>
</feature>
<evidence type="ECO:0000256" key="1">
    <source>
        <dbReference type="ARBA" id="ARBA00002743"/>
    </source>
</evidence>
<sequence length="166" mass="18039">MASRPPLGRAQTAGARLTTVSSPEMSRRSSTFSDSELDNKGSDDPSSLPQPDPRVPTLPEEENDDDGTEFDEEDARRMSPRRNSEELERIGTEARAVLEEQAKSLQSGLLALIDRVDKVKEEHDKLEGENRFLQEYIGSLMATSKITASGGGSSGTGSSRNSGRVK</sequence>
<organism evidence="12 13">
    <name type="scientific">Ascobolus immersus RN42</name>
    <dbReference type="NCBI Taxonomy" id="1160509"/>
    <lineage>
        <taxon>Eukaryota</taxon>
        <taxon>Fungi</taxon>
        <taxon>Dikarya</taxon>
        <taxon>Ascomycota</taxon>
        <taxon>Pezizomycotina</taxon>
        <taxon>Pezizomycetes</taxon>
        <taxon>Pezizales</taxon>
        <taxon>Ascobolaceae</taxon>
        <taxon>Ascobolus</taxon>
    </lineage>
</organism>
<keyword evidence="9" id="KW-0472">Membrane</keyword>
<feature type="region of interest" description="Disordered" evidence="11">
    <location>
        <begin position="1"/>
        <end position="88"/>
    </location>
</feature>
<comment type="subcellular location">
    <subcellularLocation>
        <location evidence="3">Cytoplasm</location>
        <location evidence="3">Cytosol</location>
    </subcellularLocation>
    <subcellularLocation>
        <location evidence="2">Golgi apparatus membrane</location>
        <topology evidence="2">Peripheral membrane protein</topology>
        <orientation evidence="2">Cytoplasmic side</orientation>
    </subcellularLocation>
    <subcellularLocation>
        <location evidence="4">Golgi apparatus</location>
        <location evidence="4">trans-Golgi network</location>
    </subcellularLocation>
</comment>
<keyword evidence="8 10" id="KW-0175">Coiled coil</keyword>
<evidence type="ECO:0000256" key="5">
    <source>
        <dbReference type="ARBA" id="ARBA00010880"/>
    </source>
</evidence>
<dbReference type="EMBL" id="ML119653">
    <property type="protein sequence ID" value="RPA85465.1"/>
    <property type="molecule type" value="Genomic_DNA"/>
</dbReference>
<name>A0A3N4IH41_ASCIM</name>
<dbReference type="GO" id="GO:0005802">
    <property type="term" value="C:trans-Golgi network"/>
    <property type="evidence" value="ECO:0007669"/>
    <property type="project" value="TreeGrafter"/>
</dbReference>
<keyword evidence="7" id="KW-0333">Golgi apparatus</keyword>
<feature type="coiled-coil region" evidence="10">
    <location>
        <begin position="109"/>
        <end position="136"/>
    </location>
</feature>
<evidence type="ECO:0000313" key="13">
    <source>
        <dbReference type="Proteomes" id="UP000275078"/>
    </source>
</evidence>
<evidence type="ECO:0000256" key="2">
    <source>
        <dbReference type="ARBA" id="ARBA00004255"/>
    </source>
</evidence>
<feature type="region of interest" description="Disordered" evidence="11">
    <location>
        <begin position="144"/>
        <end position="166"/>
    </location>
</feature>
<evidence type="ECO:0000256" key="6">
    <source>
        <dbReference type="ARBA" id="ARBA00022490"/>
    </source>
</evidence>
<evidence type="ECO:0000256" key="7">
    <source>
        <dbReference type="ARBA" id="ARBA00023034"/>
    </source>
</evidence>
<evidence type="ECO:0000256" key="4">
    <source>
        <dbReference type="ARBA" id="ARBA00004601"/>
    </source>
</evidence>
<comment type="similarity">
    <text evidence="5">Belongs to the SCOC family.</text>
</comment>
<feature type="compositionally biased region" description="Low complexity" evidence="11">
    <location>
        <begin position="156"/>
        <end position="166"/>
    </location>
</feature>
<dbReference type="GO" id="GO:0005829">
    <property type="term" value="C:cytosol"/>
    <property type="evidence" value="ECO:0007669"/>
    <property type="project" value="UniProtKB-SubCell"/>
</dbReference>
<reference evidence="12 13" key="1">
    <citation type="journal article" date="2018" name="Nat. Ecol. Evol.">
        <title>Pezizomycetes genomes reveal the molecular basis of ectomycorrhizal truffle lifestyle.</title>
        <authorList>
            <person name="Murat C."/>
            <person name="Payen T."/>
            <person name="Noel B."/>
            <person name="Kuo A."/>
            <person name="Morin E."/>
            <person name="Chen J."/>
            <person name="Kohler A."/>
            <person name="Krizsan K."/>
            <person name="Balestrini R."/>
            <person name="Da Silva C."/>
            <person name="Montanini B."/>
            <person name="Hainaut M."/>
            <person name="Levati E."/>
            <person name="Barry K.W."/>
            <person name="Belfiori B."/>
            <person name="Cichocki N."/>
            <person name="Clum A."/>
            <person name="Dockter R.B."/>
            <person name="Fauchery L."/>
            <person name="Guy J."/>
            <person name="Iotti M."/>
            <person name="Le Tacon F."/>
            <person name="Lindquist E.A."/>
            <person name="Lipzen A."/>
            <person name="Malagnac F."/>
            <person name="Mello A."/>
            <person name="Molinier V."/>
            <person name="Miyauchi S."/>
            <person name="Poulain J."/>
            <person name="Riccioni C."/>
            <person name="Rubini A."/>
            <person name="Sitrit Y."/>
            <person name="Splivallo R."/>
            <person name="Traeger S."/>
            <person name="Wang M."/>
            <person name="Zifcakova L."/>
            <person name="Wipf D."/>
            <person name="Zambonelli A."/>
            <person name="Paolocci F."/>
            <person name="Nowrousian M."/>
            <person name="Ottonello S."/>
            <person name="Baldrian P."/>
            <person name="Spatafora J.W."/>
            <person name="Henrissat B."/>
            <person name="Nagy L.G."/>
            <person name="Aury J.M."/>
            <person name="Wincker P."/>
            <person name="Grigoriev I.V."/>
            <person name="Bonfante P."/>
            <person name="Martin F.M."/>
        </authorList>
    </citation>
    <scope>NUCLEOTIDE SEQUENCE [LARGE SCALE GENOMIC DNA]</scope>
    <source>
        <strain evidence="12 13">RN42</strain>
    </source>
</reference>
<dbReference type="InterPro" id="IPR019357">
    <property type="entry name" value="SCOC"/>
</dbReference>
<accession>A0A3N4IH41</accession>
<evidence type="ECO:0000256" key="3">
    <source>
        <dbReference type="ARBA" id="ARBA00004514"/>
    </source>
</evidence>
<evidence type="ECO:0000256" key="9">
    <source>
        <dbReference type="ARBA" id="ARBA00023136"/>
    </source>
</evidence>
<comment type="function">
    <text evidence="1">Positive regulator of amino acid starvation-induced autophagy.</text>
</comment>
<evidence type="ECO:0000256" key="10">
    <source>
        <dbReference type="SAM" id="Coils"/>
    </source>
</evidence>
<proteinExistence type="inferred from homology"/>
<keyword evidence="6" id="KW-0963">Cytoplasm</keyword>
<evidence type="ECO:0000313" key="12">
    <source>
        <dbReference type="EMBL" id="RPA85465.1"/>
    </source>
</evidence>
<keyword evidence="13" id="KW-1185">Reference proteome</keyword>
<protein>
    <submittedName>
        <fullName evidence="12">Uncharacterized protein</fullName>
    </submittedName>
</protein>
<feature type="compositionally biased region" description="Polar residues" evidence="11">
    <location>
        <begin position="18"/>
        <end position="34"/>
    </location>
</feature>
<dbReference type="PANTHER" id="PTHR21614:SF0">
    <property type="entry name" value="GEO08385P1"/>
    <property type="match status" value="1"/>
</dbReference>
<evidence type="ECO:0000256" key="11">
    <source>
        <dbReference type="SAM" id="MobiDB-lite"/>
    </source>
</evidence>
<evidence type="ECO:0000256" key="8">
    <source>
        <dbReference type="ARBA" id="ARBA00023054"/>
    </source>
</evidence>
<dbReference type="Proteomes" id="UP000275078">
    <property type="component" value="Unassembled WGS sequence"/>
</dbReference>
<dbReference type="PANTHER" id="PTHR21614">
    <property type="entry name" value="SHORT COILED COIL PROTEIN"/>
    <property type="match status" value="1"/>
</dbReference>